<organism evidence="2 3">
    <name type="scientific">Galerina marginata (strain CBS 339.88)</name>
    <dbReference type="NCBI Taxonomy" id="685588"/>
    <lineage>
        <taxon>Eukaryota</taxon>
        <taxon>Fungi</taxon>
        <taxon>Dikarya</taxon>
        <taxon>Basidiomycota</taxon>
        <taxon>Agaricomycotina</taxon>
        <taxon>Agaricomycetes</taxon>
        <taxon>Agaricomycetidae</taxon>
        <taxon>Agaricales</taxon>
        <taxon>Agaricineae</taxon>
        <taxon>Strophariaceae</taxon>
        <taxon>Galerina</taxon>
    </lineage>
</organism>
<dbReference type="PANTHER" id="PTHR43558:SF6">
    <property type="entry name" value="REDUCTASE, PUTATIVE (AFU_ORTHOLOGUE AFUA_3G10540)-RELATED"/>
    <property type="match status" value="1"/>
</dbReference>
<dbReference type="STRING" id="685588.A0A067SCT7"/>
<dbReference type="HOGENOM" id="CLU_036464_0_0_1"/>
<feature type="compositionally biased region" description="Polar residues" evidence="1">
    <location>
        <begin position="1"/>
        <end position="27"/>
    </location>
</feature>
<evidence type="ECO:0000313" key="2">
    <source>
        <dbReference type="EMBL" id="KDR65544.1"/>
    </source>
</evidence>
<dbReference type="EMBL" id="KL142442">
    <property type="protein sequence ID" value="KDR65544.1"/>
    <property type="molecule type" value="Genomic_DNA"/>
</dbReference>
<evidence type="ECO:0000313" key="3">
    <source>
        <dbReference type="Proteomes" id="UP000027222"/>
    </source>
</evidence>
<gene>
    <name evidence="2" type="ORF">GALMADRAFT_148613</name>
</gene>
<name>A0A067SCT7_GALM3</name>
<dbReference type="Proteomes" id="UP000027222">
    <property type="component" value="Unassembled WGS sequence"/>
</dbReference>
<proteinExistence type="predicted"/>
<dbReference type="InterPro" id="IPR053354">
    <property type="entry name" value="MGDG_epimerase"/>
</dbReference>
<evidence type="ECO:0000256" key="1">
    <source>
        <dbReference type="SAM" id="MobiDB-lite"/>
    </source>
</evidence>
<dbReference type="PANTHER" id="PTHR43558">
    <property type="entry name" value="REDUCTASE, PUTATIVE (AFU_ORTHOLOGUE AFUA_3G10540)-RELATED"/>
    <property type="match status" value="1"/>
</dbReference>
<feature type="region of interest" description="Disordered" evidence="1">
    <location>
        <begin position="498"/>
        <end position="526"/>
    </location>
</feature>
<dbReference type="OrthoDB" id="539213at2759"/>
<dbReference type="AlphaFoldDB" id="A0A067SCT7"/>
<accession>A0A067SCT7</accession>
<reference evidence="3" key="1">
    <citation type="journal article" date="2014" name="Proc. Natl. Acad. Sci. U.S.A.">
        <title>Extensive sampling of basidiomycete genomes demonstrates inadequacy of the white-rot/brown-rot paradigm for wood decay fungi.</title>
        <authorList>
            <person name="Riley R."/>
            <person name="Salamov A.A."/>
            <person name="Brown D.W."/>
            <person name="Nagy L.G."/>
            <person name="Floudas D."/>
            <person name="Held B.W."/>
            <person name="Levasseur A."/>
            <person name="Lombard V."/>
            <person name="Morin E."/>
            <person name="Otillar R."/>
            <person name="Lindquist E.A."/>
            <person name="Sun H."/>
            <person name="LaButti K.M."/>
            <person name="Schmutz J."/>
            <person name="Jabbour D."/>
            <person name="Luo H."/>
            <person name="Baker S.E."/>
            <person name="Pisabarro A.G."/>
            <person name="Walton J.D."/>
            <person name="Blanchette R.A."/>
            <person name="Henrissat B."/>
            <person name="Martin F."/>
            <person name="Cullen D."/>
            <person name="Hibbett D.S."/>
            <person name="Grigoriev I.V."/>
        </authorList>
    </citation>
    <scope>NUCLEOTIDE SEQUENCE [LARGE SCALE GENOMIC DNA]</scope>
    <source>
        <strain evidence="3">CBS 339.88</strain>
    </source>
</reference>
<protein>
    <submittedName>
        <fullName evidence="2">Uncharacterized protein</fullName>
    </submittedName>
</protein>
<sequence>MRLKQFFSSSTPNLPKAAENTSSTSHLNEAPPSADVQLFLRAVLSLSAGQRLDPILQRAVNHEEYLRKLFATDRGHCDLVDPFVGLFDAFAQKSDVWKIIGRPSDERHDEHFIFPLSPLLRKKPGTLAIVPTIYEFERNWNLFTHSILSNISWNNIIAAGGSVLASLEPFEGNPSNEQRSEHYQSTFATSDIDLFIWGLDANQAKAKMVEIYQAICTTVPLKVICVRKPNVVSIHTLFPARHVQIILRLYRSPAEVLAGFDIDSCCFAYDGCRLWTCPRGLASCIRQSNTVDLTRRSPSYEVRMAKYARRGHEVYLPSLSREKIDPSIFFHPSPKHPNGLARLLILERLYFGDPILGIALYYPWRRVLARGVVCAGPGHLRNIDVQSSDYDIAWVIPYGPSWTPQRIAKSVKLINNRLNGPWPLSEAGRRLHRHPLFAGPMGDCLEDFCPGCPFPYGEDERQLVVSESNQYIRGPIKFLEANPGQQLLTGSFQPLDMNGWEDDAYGTNGSSDGGDSDRDGDSDDSV</sequence>
<keyword evidence="3" id="KW-1185">Reference proteome</keyword>
<feature type="region of interest" description="Disordered" evidence="1">
    <location>
        <begin position="1"/>
        <end position="29"/>
    </location>
</feature>